<keyword evidence="2" id="KW-1185">Reference proteome</keyword>
<sequence>MLAHLGLFAPILEKLASVMVKVAVDFLMAPWPTLYIPVPTDISSNFLLKIICSLTIFITFFCYKALGAKMLQLSSQLNSLTVVRNDNLNAPKSQNMELELNPGQTPLRTARLIGWERNNPLLIDEVAASPPGPKPLAAPQDSASKLPV</sequence>
<dbReference type="EMBL" id="QTSX02000782">
    <property type="protein sequence ID" value="KAJ9085100.1"/>
    <property type="molecule type" value="Genomic_DNA"/>
</dbReference>
<dbReference type="Proteomes" id="UP001165960">
    <property type="component" value="Unassembled WGS sequence"/>
</dbReference>
<protein>
    <submittedName>
        <fullName evidence="1">Uncharacterized protein</fullName>
    </submittedName>
</protein>
<organism evidence="1 2">
    <name type="scientific">Entomophthora muscae</name>
    <dbReference type="NCBI Taxonomy" id="34485"/>
    <lineage>
        <taxon>Eukaryota</taxon>
        <taxon>Fungi</taxon>
        <taxon>Fungi incertae sedis</taxon>
        <taxon>Zoopagomycota</taxon>
        <taxon>Entomophthoromycotina</taxon>
        <taxon>Entomophthoromycetes</taxon>
        <taxon>Entomophthorales</taxon>
        <taxon>Entomophthoraceae</taxon>
        <taxon>Entomophthora</taxon>
    </lineage>
</organism>
<accession>A0ACC2UE38</accession>
<name>A0ACC2UE38_9FUNG</name>
<reference evidence="1" key="1">
    <citation type="submission" date="2022-04" db="EMBL/GenBank/DDBJ databases">
        <title>Genome of the entomopathogenic fungus Entomophthora muscae.</title>
        <authorList>
            <person name="Elya C."/>
            <person name="Lovett B.R."/>
            <person name="Lee E."/>
            <person name="Macias A.M."/>
            <person name="Hajek A.E."/>
            <person name="De Bivort B.L."/>
            <person name="Kasson M.T."/>
            <person name="De Fine Licht H.H."/>
            <person name="Stajich J.E."/>
        </authorList>
    </citation>
    <scope>NUCLEOTIDE SEQUENCE</scope>
    <source>
        <strain evidence="1">Berkeley</strain>
    </source>
</reference>
<evidence type="ECO:0000313" key="1">
    <source>
        <dbReference type="EMBL" id="KAJ9085100.1"/>
    </source>
</evidence>
<evidence type="ECO:0000313" key="2">
    <source>
        <dbReference type="Proteomes" id="UP001165960"/>
    </source>
</evidence>
<comment type="caution">
    <text evidence="1">The sequence shown here is derived from an EMBL/GenBank/DDBJ whole genome shotgun (WGS) entry which is preliminary data.</text>
</comment>
<proteinExistence type="predicted"/>
<gene>
    <name evidence="1" type="ORF">DSO57_1017270</name>
</gene>